<dbReference type="SUPFAM" id="SSF53850">
    <property type="entry name" value="Periplasmic binding protein-like II"/>
    <property type="match status" value="1"/>
</dbReference>
<proteinExistence type="inferred from homology"/>
<gene>
    <name evidence="4" type="ORF">D5077_04120</name>
    <name evidence="3" type="ORF">DF213_16070</name>
</gene>
<dbReference type="Gene3D" id="3.40.190.290">
    <property type="match status" value="1"/>
</dbReference>
<dbReference type="EMBL" id="QZDO01000012">
    <property type="protein sequence ID" value="RJL75823.1"/>
    <property type="molecule type" value="Genomic_DNA"/>
</dbReference>
<dbReference type="Pfam" id="PF03466">
    <property type="entry name" value="LysR_substrate"/>
    <property type="match status" value="1"/>
</dbReference>
<dbReference type="InterPro" id="IPR058163">
    <property type="entry name" value="LysR-type_TF_proteobact-type"/>
</dbReference>
<sequence length="200" mass="22353">MSKQQIITLEVDFDDRVTDLIHDGYDLAIRGGRIVDSSLISRPVCRMNTILVASPDYLSLHGEPKHPEELKNHKLIARRFLGGRLSPWGFRDNDGSFSTFIPEPAALTLSAPEALVKAACMGVGIAQVGVHTALKKLISGELKVVMFERHDPGNYEMVIQYPHRALVAPRVRVTIEYLLEALSKDSCLTFSYGDLARFRY</sequence>
<dbReference type="EMBL" id="QESZ01000023">
    <property type="protein sequence ID" value="PWD71323.1"/>
    <property type="molecule type" value="Genomic_DNA"/>
</dbReference>
<organism evidence="3 5">
    <name type="scientific">Dickeya dianthicola</name>
    <dbReference type="NCBI Taxonomy" id="204039"/>
    <lineage>
        <taxon>Bacteria</taxon>
        <taxon>Pseudomonadati</taxon>
        <taxon>Pseudomonadota</taxon>
        <taxon>Gammaproteobacteria</taxon>
        <taxon>Enterobacterales</taxon>
        <taxon>Pectobacteriaceae</taxon>
        <taxon>Dickeya</taxon>
    </lineage>
</organism>
<evidence type="ECO:0000313" key="6">
    <source>
        <dbReference type="Proteomes" id="UP000266633"/>
    </source>
</evidence>
<feature type="domain" description="LysR substrate-binding" evidence="2">
    <location>
        <begin position="7"/>
        <end position="182"/>
    </location>
</feature>
<dbReference type="AlphaFoldDB" id="A0AAP2D3I8"/>
<comment type="similarity">
    <text evidence="1">Belongs to the LysR transcriptional regulatory family.</text>
</comment>
<dbReference type="GO" id="GO:0043565">
    <property type="term" value="F:sequence-specific DNA binding"/>
    <property type="evidence" value="ECO:0007669"/>
    <property type="project" value="TreeGrafter"/>
</dbReference>
<name>A0AAP2D3I8_9GAMM</name>
<dbReference type="CDD" id="cd08422">
    <property type="entry name" value="PBP2_CrgA_like"/>
    <property type="match status" value="1"/>
</dbReference>
<comment type="caution">
    <text evidence="3">The sequence shown here is derived from an EMBL/GenBank/DDBJ whole genome shotgun (WGS) entry which is preliminary data.</text>
</comment>
<accession>A0AAP2D3I8</accession>
<dbReference type="PANTHER" id="PTHR30537:SF72">
    <property type="entry name" value="LYSR FAMILY TRANSCRIPTIONAL REGULATOR"/>
    <property type="match status" value="1"/>
</dbReference>
<dbReference type="GO" id="GO:0006351">
    <property type="term" value="P:DNA-templated transcription"/>
    <property type="evidence" value="ECO:0007669"/>
    <property type="project" value="TreeGrafter"/>
</dbReference>
<dbReference type="Proteomes" id="UP000266633">
    <property type="component" value="Unassembled WGS sequence"/>
</dbReference>
<keyword evidence="6" id="KW-1185">Reference proteome</keyword>
<evidence type="ECO:0000313" key="5">
    <source>
        <dbReference type="Proteomes" id="UP000245055"/>
    </source>
</evidence>
<dbReference type="PANTHER" id="PTHR30537">
    <property type="entry name" value="HTH-TYPE TRANSCRIPTIONAL REGULATOR"/>
    <property type="match status" value="1"/>
</dbReference>
<evidence type="ECO:0000256" key="1">
    <source>
        <dbReference type="ARBA" id="ARBA00009437"/>
    </source>
</evidence>
<evidence type="ECO:0000313" key="4">
    <source>
        <dbReference type="EMBL" id="RJL75823.1"/>
    </source>
</evidence>
<reference evidence="4 6" key="2">
    <citation type="submission" date="2018-09" db="EMBL/GenBank/DDBJ databases">
        <title>Phylogenetic diversity of Pectobacterium and Dickeya strains causing blackleg disease of potato in Morocco.</title>
        <authorList>
            <person name="Oulghazi S."/>
            <person name="Moumni M."/>
            <person name="Faure D."/>
        </authorList>
    </citation>
    <scope>NUCLEOTIDE SEQUENCE [LARGE SCALE GENOMIC DNA]</scope>
    <source>
        <strain evidence="4 6">S4.16.03.LID</strain>
    </source>
</reference>
<dbReference type="GO" id="GO:0003700">
    <property type="term" value="F:DNA-binding transcription factor activity"/>
    <property type="evidence" value="ECO:0007669"/>
    <property type="project" value="TreeGrafter"/>
</dbReference>
<dbReference type="Proteomes" id="UP000245055">
    <property type="component" value="Unassembled WGS sequence"/>
</dbReference>
<evidence type="ECO:0000313" key="3">
    <source>
        <dbReference type="EMBL" id="PWD71323.1"/>
    </source>
</evidence>
<protein>
    <recommendedName>
        <fullName evidence="2">LysR substrate-binding domain-containing protein</fullName>
    </recommendedName>
</protein>
<evidence type="ECO:0000259" key="2">
    <source>
        <dbReference type="Pfam" id="PF03466"/>
    </source>
</evidence>
<reference evidence="3 5" key="1">
    <citation type="submission" date="2018-05" db="EMBL/GenBank/DDBJ databases">
        <title>Genomic diversity of pathogens causing Blackleg of Potato in Pakistan.</title>
        <authorList>
            <person name="Sarfraz S."/>
            <person name="Riaz K."/>
            <person name="Oulghazi S."/>
            <person name="Cigna J."/>
            <person name="Sahi S.T."/>
            <person name="Khan S.H."/>
            <person name="Hameed A."/>
            <person name="Faure D."/>
        </authorList>
    </citation>
    <scope>NUCLEOTIDE SEQUENCE [LARGE SCALE GENOMIC DNA]</scope>
    <source>
        <strain evidence="3 5">SS70</strain>
    </source>
</reference>
<dbReference type="InterPro" id="IPR005119">
    <property type="entry name" value="LysR_subst-bd"/>
</dbReference>